<evidence type="ECO:0000259" key="6">
    <source>
        <dbReference type="Pfam" id="PF05199"/>
    </source>
</evidence>
<name>A0ABT1C9H8_9HYPH</name>
<dbReference type="EMBL" id="JAMXQS010000008">
    <property type="protein sequence ID" value="MCO6051489.1"/>
    <property type="molecule type" value="Genomic_DNA"/>
</dbReference>
<comment type="cofactor">
    <cofactor evidence="1">
        <name>FAD</name>
        <dbReference type="ChEBI" id="CHEBI:57692"/>
    </cofactor>
</comment>
<keyword evidence="3" id="KW-0285">Flavoprotein</keyword>
<gene>
    <name evidence="7" type="ORF">NGM99_17020</name>
</gene>
<comment type="similarity">
    <text evidence="2">Belongs to the GMC oxidoreductase family.</text>
</comment>
<dbReference type="Proteomes" id="UP001205906">
    <property type="component" value="Unassembled WGS sequence"/>
</dbReference>
<evidence type="ECO:0000313" key="7">
    <source>
        <dbReference type="EMBL" id="MCO6051489.1"/>
    </source>
</evidence>
<evidence type="ECO:0000256" key="1">
    <source>
        <dbReference type="ARBA" id="ARBA00001974"/>
    </source>
</evidence>
<dbReference type="InterPro" id="IPR036188">
    <property type="entry name" value="FAD/NAD-bd_sf"/>
</dbReference>
<keyword evidence="4" id="KW-0274">FAD</keyword>
<dbReference type="PANTHER" id="PTHR42784">
    <property type="entry name" value="PYRANOSE 2-OXIDASE"/>
    <property type="match status" value="1"/>
</dbReference>
<evidence type="ECO:0000256" key="2">
    <source>
        <dbReference type="ARBA" id="ARBA00010790"/>
    </source>
</evidence>
<organism evidence="7 8">
    <name type="scientific">Mesorhizobium liriopis</name>
    <dbReference type="NCBI Taxonomy" id="2953882"/>
    <lineage>
        <taxon>Bacteria</taxon>
        <taxon>Pseudomonadati</taxon>
        <taxon>Pseudomonadota</taxon>
        <taxon>Alphaproteobacteria</taxon>
        <taxon>Hyphomicrobiales</taxon>
        <taxon>Phyllobacteriaceae</taxon>
        <taxon>Mesorhizobium</taxon>
    </lineage>
</organism>
<evidence type="ECO:0000256" key="5">
    <source>
        <dbReference type="ARBA" id="ARBA00023002"/>
    </source>
</evidence>
<keyword evidence="5" id="KW-0560">Oxidoreductase</keyword>
<keyword evidence="8" id="KW-1185">Reference proteome</keyword>
<protein>
    <submittedName>
        <fullName evidence="7">GMC family oxidoreductase</fullName>
    </submittedName>
</protein>
<dbReference type="Gene3D" id="3.50.50.60">
    <property type="entry name" value="FAD/NAD(P)-binding domain"/>
    <property type="match status" value="2"/>
</dbReference>
<dbReference type="SUPFAM" id="SSF51905">
    <property type="entry name" value="FAD/NAD(P)-binding domain"/>
    <property type="match status" value="1"/>
</dbReference>
<reference evidence="7 8" key="1">
    <citation type="submission" date="2022-06" db="EMBL/GenBank/DDBJ databases">
        <title>Mesorhizobium sp. strain RP14 Genome sequencing and assembly.</title>
        <authorList>
            <person name="Kim I."/>
        </authorList>
    </citation>
    <scope>NUCLEOTIDE SEQUENCE [LARGE SCALE GENOMIC DNA]</scope>
    <source>
        <strain evidence="8">RP14(2022)</strain>
    </source>
</reference>
<evidence type="ECO:0000313" key="8">
    <source>
        <dbReference type="Proteomes" id="UP001205906"/>
    </source>
</evidence>
<dbReference type="Pfam" id="PF05199">
    <property type="entry name" value="GMC_oxred_C"/>
    <property type="match status" value="1"/>
</dbReference>
<feature type="domain" description="Glucose-methanol-choline oxidoreductase C-terminal" evidence="6">
    <location>
        <begin position="338"/>
        <end position="466"/>
    </location>
</feature>
<dbReference type="PANTHER" id="PTHR42784:SF1">
    <property type="entry name" value="PYRANOSE 2-OXIDASE"/>
    <property type="match status" value="1"/>
</dbReference>
<comment type="caution">
    <text evidence="7">The sequence shown here is derived from an EMBL/GenBank/DDBJ whole genome shotgun (WGS) entry which is preliminary data.</text>
</comment>
<evidence type="ECO:0000256" key="4">
    <source>
        <dbReference type="ARBA" id="ARBA00022827"/>
    </source>
</evidence>
<dbReference type="RefSeq" id="WP_252821105.1">
    <property type="nucleotide sequence ID" value="NZ_JAMXQS010000008.1"/>
</dbReference>
<dbReference type="InterPro" id="IPR007867">
    <property type="entry name" value="GMC_OxRtase_C"/>
</dbReference>
<proteinExistence type="inferred from homology"/>
<sequence>MIFEGFEAYRRAGFSPRVAIIGAGPAGTTIARKLAQANIPVVVFEAGKDDYDEVSQGFYAGKVIGDPYFDLDVTRLRYQGGSSNHWAGWCRALDAVDFEPKPWVPDTGWPIRRDAIEPYLEETREILDLVPFKPDRPLSEDIRWVQLIKSPAVRFLEKYGAELAASPNIALVRDTYVSDLQGNGTQITGAHVWSNNAPHGVFHAPFFVVATGGLENSRLLLWSNQRANGGVVPQSEALGRYWMEHPHYQAGNAIIPKPEAFETDDVQEAFFSPSWAAMERAKILNFGIRLIEQPYHGVKGLISSLACSAPGTAEWAANEIDNNLRCAAQLHVAWEMAPVATNRIELSRTERDRAGVPRIELHWQKSEQERRTVLESMRLFGNTLARTDLGRVRLADWLRNNEAYPEDAELGGNHHMGGTRMGTDPAKSVVDADCKVHGMANLFVGGSSVFPTSGQANPTTTLVALACRLSEHLKALVA</sequence>
<evidence type="ECO:0000256" key="3">
    <source>
        <dbReference type="ARBA" id="ARBA00022630"/>
    </source>
</evidence>
<dbReference type="InterPro" id="IPR051473">
    <property type="entry name" value="P2Ox-like"/>
</dbReference>
<accession>A0ABT1C9H8</accession>